<dbReference type="Proteomes" id="UP000887013">
    <property type="component" value="Unassembled WGS sequence"/>
</dbReference>
<sequence length="137" mass="16138">MKHEFFFVEVSLVRISTYPSCITTVNTTGLEFMERDEISNRFLAENWHGIPVPFEGERTLEVTKRNIRNVYRLKDLGRRLLVAVLGLEQVKLFREFRFQPWICINCWEIIQSVNPYLILISFAICRFKFTSTIGSVV</sequence>
<evidence type="ECO:0000313" key="2">
    <source>
        <dbReference type="Proteomes" id="UP000887013"/>
    </source>
</evidence>
<protein>
    <submittedName>
        <fullName evidence="1">Uncharacterized protein</fullName>
    </submittedName>
</protein>
<gene>
    <name evidence="1" type="ORF">NPIL_639131</name>
</gene>
<name>A0A8X6QHV7_NEPPI</name>
<proteinExistence type="predicted"/>
<organism evidence="1 2">
    <name type="scientific">Nephila pilipes</name>
    <name type="common">Giant wood spider</name>
    <name type="synonym">Nephila maculata</name>
    <dbReference type="NCBI Taxonomy" id="299642"/>
    <lineage>
        <taxon>Eukaryota</taxon>
        <taxon>Metazoa</taxon>
        <taxon>Ecdysozoa</taxon>
        <taxon>Arthropoda</taxon>
        <taxon>Chelicerata</taxon>
        <taxon>Arachnida</taxon>
        <taxon>Araneae</taxon>
        <taxon>Araneomorphae</taxon>
        <taxon>Entelegynae</taxon>
        <taxon>Araneoidea</taxon>
        <taxon>Nephilidae</taxon>
        <taxon>Nephila</taxon>
    </lineage>
</organism>
<dbReference type="EMBL" id="BMAW01127135">
    <property type="protein sequence ID" value="GFU19871.1"/>
    <property type="molecule type" value="Genomic_DNA"/>
</dbReference>
<reference evidence="1" key="1">
    <citation type="submission" date="2020-08" db="EMBL/GenBank/DDBJ databases">
        <title>Multicomponent nature underlies the extraordinary mechanical properties of spider dragline silk.</title>
        <authorList>
            <person name="Kono N."/>
            <person name="Nakamura H."/>
            <person name="Mori M."/>
            <person name="Yoshida Y."/>
            <person name="Ohtoshi R."/>
            <person name="Malay A.D."/>
            <person name="Moran D.A.P."/>
            <person name="Tomita M."/>
            <person name="Numata K."/>
            <person name="Arakawa K."/>
        </authorList>
    </citation>
    <scope>NUCLEOTIDE SEQUENCE</scope>
</reference>
<accession>A0A8X6QHV7</accession>
<keyword evidence="2" id="KW-1185">Reference proteome</keyword>
<evidence type="ECO:0000313" key="1">
    <source>
        <dbReference type="EMBL" id="GFU19871.1"/>
    </source>
</evidence>
<comment type="caution">
    <text evidence="1">The sequence shown here is derived from an EMBL/GenBank/DDBJ whole genome shotgun (WGS) entry which is preliminary data.</text>
</comment>
<dbReference type="AlphaFoldDB" id="A0A8X6QHV7"/>